<dbReference type="GO" id="GO:0005829">
    <property type="term" value="C:cytosol"/>
    <property type="evidence" value="ECO:0007669"/>
    <property type="project" value="TreeGrafter"/>
</dbReference>
<evidence type="ECO:0000256" key="5">
    <source>
        <dbReference type="ARBA" id="ARBA00032234"/>
    </source>
</evidence>
<comment type="subunit">
    <text evidence="8">Interacts with UBE2C/UbcH10 (E2 ubiquitin-conjugating enzyme). In vitro, interacts with cyclin-B.</text>
</comment>
<protein>
    <recommendedName>
        <fullName evidence="3">E3 ubiquitin-protein ligase E3D</fullName>
        <ecNumber evidence="2">2.3.2.26</ecNumber>
    </recommendedName>
    <alternativeName>
        <fullName evidence="6">HECT-type E3 ubiquitin transferase E3D</fullName>
    </alternativeName>
    <alternativeName>
        <fullName evidence="5">UbcH10-binding protein with a HECT-like domain</fullName>
    </alternativeName>
    <alternativeName>
        <fullName evidence="4">Ubiquitin-conjugating enzyme E2C-binding protein</fullName>
    </alternativeName>
</protein>
<dbReference type="Pfam" id="PF09814">
    <property type="entry name" value="HECT_2"/>
    <property type="match status" value="1"/>
</dbReference>
<sequence length="404" mass="46442">MLRFVVIEVRQHLYCANVFLNFQQSITDVDSVRINVEDGLIRVKDSSDSTVVEVKVGEYFSILTETFSNLIVDQENISFRISVQNVKDLCQMDSMKESLQSTGTFQLEEGQNVSLHCGQCGSTLCDSQSYNKVREFPSGSIDISEFFCHHGPSFSDVLLPRNTDLFYGFQFVILNMENIRNGSKEREGHIYCKRCSRYLGETMFEGKAVKLWTDSVVMKRDKDAKTCDLFDADSQRNLLRLLMLKIINETSLPSPEPLLRNMHFTKVVLETSLANRKPQYLLVQILEKNLPVLKNDEELQNVASKDIDAIIHLLNVKLRVSQAFKLLYRLIEPDAKSNGGQVEAMDENEPPMLSYWQQDINILKLKISPFLFHDLVDELNCNSLLLPEIYRNNKDSFTLSYIFQ</sequence>
<proteinExistence type="predicted"/>
<dbReference type="PANTHER" id="PTHR31531:SF2">
    <property type="entry name" value="E3 UBIQUITIN-PROTEIN LIGASE E3D"/>
    <property type="match status" value="1"/>
</dbReference>
<dbReference type="GO" id="GO:0000151">
    <property type="term" value="C:ubiquitin ligase complex"/>
    <property type="evidence" value="ECO:0007669"/>
    <property type="project" value="TreeGrafter"/>
</dbReference>
<dbReference type="EnsemblMetazoa" id="MDOA005711-RA">
    <property type="protein sequence ID" value="MDOA005711-PA"/>
    <property type="gene ID" value="MDOA005711"/>
</dbReference>
<evidence type="ECO:0000256" key="6">
    <source>
        <dbReference type="ARBA" id="ARBA00032298"/>
    </source>
</evidence>
<evidence type="ECO:0000256" key="1">
    <source>
        <dbReference type="ARBA" id="ARBA00000885"/>
    </source>
</evidence>
<dbReference type="STRING" id="7370.A0A1I8MJZ1"/>
<dbReference type="EC" id="2.3.2.26" evidence="2"/>
<evidence type="ECO:0000256" key="2">
    <source>
        <dbReference type="ARBA" id="ARBA00012485"/>
    </source>
</evidence>
<dbReference type="GO" id="GO:0030332">
    <property type="term" value="F:cyclin binding"/>
    <property type="evidence" value="ECO:0007669"/>
    <property type="project" value="TreeGrafter"/>
</dbReference>
<evidence type="ECO:0000313" key="9">
    <source>
        <dbReference type="EnsemblMetazoa" id="MDOA005711-PA"/>
    </source>
</evidence>
<organism evidence="9">
    <name type="scientific">Musca domestica</name>
    <name type="common">House fly</name>
    <dbReference type="NCBI Taxonomy" id="7370"/>
    <lineage>
        <taxon>Eukaryota</taxon>
        <taxon>Metazoa</taxon>
        <taxon>Ecdysozoa</taxon>
        <taxon>Arthropoda</taxon>
        <taxon>Hexapoda</taxon>
        <taxon>Insecta</taxon>
        <taxon>Pterygota</taxon>
        <taxon>Neoptera</taxon>
        <taxon>Endopterygota</taxon>
        <taxon>Diptera</taxon>
        <taxon>Brachycera</taxon>
        <taxon>Muscomorpha</taxon>
        <taxon>Muscoidea</taxon>
        <taxon>Muscidae</taxon>
        <taxon>Musca</taxon>
    </lineage>
</organism>
<dbReference type="PANTHER" id="PTHR31531">
    <property type="entry name" value="E3 UBIQUITIN-PROTEIN LIGASE E3D FAMILY MEMBER"/>
    <property type="match status" value="1"/>
</dbReference>
<comment type="function">
    <text evidence="7">E3 ubiquitin-protein ligase which accepts ubiquitin from specific E2 ubiquitin-conjugating enzymes, and transfers it to substrates, generally promoting their degradation by the proteasome. Independently of its E3 ubiquitin-protein ligase activity, acts as an inhibitor of CPSF3 endonuclease activity by blocking CPSF3 active site.</text>
</comment>
<comment type="catalytic activity">
    <reaction evidence="1">
        <text>S-ubiquitinyl-[E2 ubiquitin-conjugating enzyme]-L-cysteine + [acceptor protein]-L-lysine = [E2 ubiquitin-conjugating enzyme]-L-cysteine + N(6)-ubiquitinyl-[acceptor protein]-L-lysine.</text>
        <dbReference type="EC" id="2.3.2.26"/>
    </reaction>
</comment>
<dbReference type="KEGG" id="mde:101897584"/>
<dbReference type="OrthoDB" id="10264956at2759"/>
<evidence type="ECO:0000256" key="8">
    <source>
        <dbReference type="ARBA" id="ARBA00064185"/>
    </source>
</evidence>
<reference evidence="9" key="1">
    <citation type="submission" date="2020-05" db="UniProtKB">
        <authorList>
            <consortium name="EnsemblMetazoa"/>
        </authorList>
    </citation>
    <scope>IDENTIFICATION</scope>
    <source>
        <strain evidence="9">Aabys</strain>
    </source>
</reference>
<dbReference type="GO" id="GO:0061630">
    <property type="term" value="F:ubiquitin protein ligase activity"/>
    <property type="evidence" value="ECO:0007669"/>
    <property type="project" value="UniProtKB-EC"/>
</dbReference>
<dbReference type="GO" id="GO:0051865">
    <property type="term" value="P:protein autoubiquitination"/>
    <property type="evidence" value="ECO:0007669"/>
    <property type="project" value="TreeGrafter"/>
</dbReference>
<gene>
    <name evidence="9" type="primary">101897584</name>
</gene>
<evidence type="ECO:0000256" key="7">
    <source>
        <dbReference type="ARBA" id="ARBA00053831"/>
    </source>
</evidence>
<dbReference type="GO" id="GO:0031624">
    <property type="term" value="F:ubiquitin conjugating enzyme binding"/>
    <property type="evidence" value="ECO:0007669"/>
    <property type="project" value="TreeGrafter"/>
</dbReference>
<dbReference type="GO" id="GO:0000209">
    <property type="term" value="P:protein polyubiquitination"/>
    <property type="evidence" value="ECO:0007669"/>
    <property type="project" value="TreeGrafter"/>
</dbReference>
<dbReference type="RefSeq" id="XP_005185429.2">
    <property type="nucleotide sequence ID" value="XM_005185372.4"/>
</dbReference>
<evidence type="ECO:0000256" key="4">
    <source>
        <dbReference type="ARBA" id="ARBA00029737"/>
    </source>
</evidence>
<dbReference type="GO" id="GO:0005634">
    <property type="term" value="C:nucleus"/>
    <property type="evidence" value="ECO:0007669"/>
    <property type="project" value="TreeGrafter"/>
</dbReference>
<dbReference type="VEuPathDB" id="VectorBase:MDOMA2_005105"/>
<accession>A0A1I8MJZ1</accession>
<dbReference type="VEuPathDB" id="VectorBase:MDOA005711"/>
<dbReference type="GO" id="GO:0043161">
    <property type="term" value="P:proteasome-mediated ubiquitin-dependent protein catabolic process"/>
    <property type="evidence" value="ECO:0007669"/>
    <property type="project" value="TreeGrafter"/>
</dbReference>
<name>A0A1I8MJZ1_MUSDO</name>
<dbReference type="GO" id="GO:0006513">
    <property type="term" value="P:protein monoubiquitination"/>
    <property type="evidence" value="ECO:0007669"/>
    <property type="project" value="TreeGrafter"/>
</dbReference>
<evidence type="ECO:0000256" key="3">
    <source>
        <dbReference type="ARBA" id="ARBA00013646"/>
    </source>
</evidence>
<dbReference type="AlphaFoldDB" id="A0A1I8MJZ1"/>
<dbReference type="eggNOG" id="KOG4784">
    <property type="taxonomic scope" value="Eukaryota"/>
</dbReference>
<dbReference type="InterPro" id="IPR019193">
    <property type="entry name" value="UBQ-conj_enz_E2-bd_prot"/>
</dbReference>